<dbReference type="Proteomes" id="UP000424490">
    <property type="component" value="Chromosome"/>
</dbReference>
<organism evidence="9 10">
    <name type="scientific">Schaalia odontolytica</name>
    <dbReference type="NCBI Taxonomy" id="1660"/>
    <lineage>
        <taxon>Bacteria</taxon>
        <taxon>Bacillati</taxon>
        <taxon>Actinomycetota</taxon>
        <taxon>Actinomycetes</taxon>
        <taxon>Actinomycetales</taxon>
        <taxon>Actinomycetaceae</taxon>
        <taxon>Schaalia</taxon>
    </lineage>
</organism>
<dbReference type="Gene3D" id="1.10.3720.10">
    <property type="entry name" value="MetI-like"/>
    <property type="match status" value="1"/>
</dbReference>
<evidence type="ECO:0000313" key="10">
    <source>
        <dbReference type="Proteomes" id="UP000424490"/>
    </source>
</evidence>
<comment type="subcellular location">
    <subcellularLocation>
        <location evidence="1 7">Cell membrane</location>
        <topology evidence="1 7">Multi-pass membrane protein</topology>
    </subcellularLocation>
</comment>
<gene>
    <name evidence="9" type="ORF">FOC40_07575</name>
</gene>
<accession>A0A857A8U1</accession>
<evidence type="ECO:0000259" key="8">
    <source>
        <dbReference type="PROSITE" id="PS50928"/>
    </source>
</evidence>
<dbReference type="AlphaFoldDB" id="A0A857A8U1"/>
<evidence type="ECO:0000256" key="3">
    <source>
        <dbReference type="ARBA" id="ARBA00022475"/>
    </source>
</evidence>
<sequence length="285" mass="29105">MTLLLSPRTLGRGIGSSARKIPGSVVLSVVVLVAVAICVIVPSVLVPGALDQNLALGVSPAGTPGHLLGTDKVGRDVLALTVAGARSAIVGPIVIAVGSMVAGLIVGMSAAWRGGLWDACVSRSCEVLLSLPVTLLAIVVAGVIGGSYWVTVGVLIVLFAPSDIRMIRAATLAQKPQPYIEATRVLGLSGPRILAVHILPNITPIVWANLFVNIAFALVSLSGLSYLGLGVGAQDADWGRQLADGRALLAQNPAASVAAGLAIIVTATAINIAGDWFAERKERDL</sequence>
<feature type="transmembrane region" description="Helical" evidence="7">
    <location>
        <begin position="21"/>
        <end position="45"/>
    </location>
</feature>
<feature type="transmembrane region" description="Helical" evidence="7">
    <location>
        <begin position="254"/>
        <end position="278"/>
    </location>
</feature>
<dbReference type="CDD" id="cd06261">
    <property type="entry name" value="TM_PBP2"/>
    <property type="match status" value="1"/>
</dbReference>
<dbReference type="PANTHER" id="PTHR43386">
    <property type="entry name" value="OLIGOPEPTIDE TRANSPORT SYSTEM PERMEASE PROTEIN APPC"/>
    <property type="match status" value="1"/>
</dbReference>
<dbReference type="InterPro" id="IPR000515">
    <property type="entry name" value="MetI-like"/>
</dbReference>
<dbReference type="InterPro" id="IPR035906">
    <property type="entry name" value="MetI-like_sf"/>
</dbReference>
<feature type="domain" description="ABC transmembrane type-1" evidence="8">
    <location>
        <begin position="89"/>
        <end position="274"/>
    </location>
</feature>
<feature type="transmembrane region" description="Helical" evidence="7">
    <location>
        <begin position="89"/>
        <end position="112"/>
    </location>
</feature>
<dbReference type="GO" id="GO:0005886">
    <property type="term" value="C:plasma membrane"/>
    <property type="evidence" value="ECO:0007669"/>
    <property type="project" value="UniProtKB-SubCell"/>
</dbReference>
<proteinExistence type="inferred from homology"/>
<dbReference type="PANTHER" id="PTHR43386:SF1">
    <property type="entry name" value="D,D-DIPEPTIDE TRANSPORT SYSTEM PERMEASE PROTEIN DDPC-RELATED"/>
    <property type="match status" value="1"/>
</dbReference>
<name>A0A857A8U1_9ACTO</name>
<protein>
    <submittedName>
        <fullName evidence="9">ABC transporter permease subunit</fullName>
    </submittedName>
</protein>
<keyword evidence="6 7" id="KW-0472">Membrane</keyword>
<keyword evidence="2 7" id="KW-0813">Transport</keyword>
<dbReference type="PROSITE" id="PS50928">
    <property type="entry name" value="ABC_TM1"/>
    <property type="match status" value="1"/>
</dbReference>
<evidence type="ECO:0000256" key="7">
    <source>
        <dbReference type="RuleBase" id="RU363032"/>
    </source>
</evidence>
<keyword evidence="5 7" id="KW-1133">Transmembrane helix</keyword>
<dbReference type="RefSeq" id="WP_003795029.1">
    <property type="nucleotide sequence ID" value="NZ_CP046315.1"/>
</dbReference>
<dbReference type="InterPro" id="IPR050366">
    <property type="entry name" value="BP-dependent_transpt_permease"/>
</dbReference>
<evidence type="ECO:0000256" key="2">
    <source>
        <dbReference type="ARBA" id="ARBA00022448"/>
    </source>
</evidence>
<keyword evidence="3" id="KW-1003">Cell membrane</keyword>
<evidence type="ECO:0000256" key="1">
    <source>
        <dbReference type="ARBA" id="ARBA00004651"/>
    </source>
</evidence>
<evidence type="ECO:0000256" key="4">
    <source>
        <dbReference type="ARBA" id="ARBA00022692"/>
    </source>
</evidence>
<evidence type="ECO:0000256" key="6">
    <source>
        <dbReference type="ARBA" id="ARBA00023136"/>
    </source>
</evidence>
<dbReference type="EMBL" id="CP046315">
    <property type="protein sequence ID" value="QGS11274.1"/>
    <property type="molecule type" value="Genomic_DNA"/>
</dbReference>
<reference evidence="9 10" key="1">
    <citation type="submission" date="2019-11" db="EMBL/GenBank/DDBJ databases">
        <title>FDA dAtabase for Regulatory Grade micrObial Sequences (FDA-ARGOS): Supporting development and validation of Infectious Disease Dx tests.</title>
        <authorList>
            <person name="Stonesifer R."/>
            <person name="Tallon L."/>
            <person name="Sadzewicz L."/>
            <person name="Vavikolanu K."/>
            <person name="Mehta A."/>
            <person name="Aluvathingal J."/>
            <person name="Nadendla S."/>
            <person name="Myers T."/>
            <person name="Yan Y."/>
            <person name="Sichtig H."/>
        </authorList>
    </citation>
    <scope>NUCLEOTIDE SEQUENCE [LARGE SCALE GENOMIC DNA]</scope>
    <source>
        <strain evidence="9 10">FDAARGOS_732</strain>
    </source>
</reference>
<feature type="transmembrane region" description="Helical" evidence="7">
    <location>
        <begin position="133"/>
        <end position="160"/>
    </location>
</feature>
<dbReference type="SUPFAM" id="SSF161098">
    <property type="entry name" value="MetI-like"/>
    <property type="match status" value="1"/>
</dbReference>
<comment type="similarity">
    <text evidence="7">Belongs to the binding-protein-dependent transport system permease family.</text>
</comment>
<dbReference type="GO" id="GO:0055085">
    <property type="term" value="P:transmembrane transport"/>
    <property type="evidence" value="ECO:0007669"/>
    <property type="project" value="InterPro"/>
</dbReference>
<keyword evidence="4 7" id="KW-0812">Transmembrane</keyword>
<dbReference type="Pfam" id="PF00528">
    <property type="entry name" value="BPD_transp_1"/>
    <property type="match status" value="1"/>
</dbReference>
<evidence type="ECO:0000313" key="9">
    <source>
        <dbReference type="EMBL" id="QGS11274.1"/>
    </source>
</evidence>
<evidence type="ECO:0000256" key="5">
    <source>
        <dbReference type="ARBA" id="ARBA00022989"/>
    </source>
</evidence>
<feature type="transmembrane region" description="Helical" evidence="7">
    <location>
        <begin position="210"/>
        <end position="233"/>
    </location>
</feature>